<evidence type="ECO:0000313" key="4">
    <source>
        <dbReference type="EMBL" id="KAG4414516.1"/>
    </source>
</evidence>
<sequence>MPLVLVTGINGFIGGHVADQFLEAGYNVRGTARTISRADTIKQCLTEKHGKGRLEVVAVPAIAIDGAFEEAVKGVSAVAHVASNVSFDEDASKVIPHAISATASILNSCLAQPSVKSFVLTSSSTACQGPKPNVPGSIDANTWNEEDIKDAWAPRSARKERELSHGWVVYGASKTEAEKALWNFRDEKKPHFTVNAVLPGTNFGPVFSKEEASSTGAFVKMICEGKMEALKDVLPQYYVDVQDAARLHVAAVKFSDVADQRIFAQAKPYNWNEVLGILRELRPEQNFPAEIPGLGNDLTKVDNAGAEALLIRMGRPGFIGLRETLEQSLTSFLY</sequence>
<dbReference type="PANTHER" id="PTHR10366:SF562">
    <property type="entry name" value="ALDEHYDE REDUCTASE II (AFU_ORTHOLOGUE AFUA_1G11360)"/>
    <property type="match status" value="1"/>
</dbReference>
<dbReference type="InterPro" id="IPR050425">
    <property type="entry name" value="NAD(P)_dehydrat-like"/>
</dbReference>
<dbReference type="Pfam" id="PF01370">
    <property type="entry name" value="Epimerase"/>
    <property type="match status" value="1"/>
</dbReference>
<evidence type="ECO:0000259" key="3">
    <source>
        <dbReference type="Pfam" id="PF01370"/>
    </source>
</evidence>
<dbReference type="OrthoDB" id="2735536at2759"/>
<dbReference type="InterPro" id="IPR036291">
    <property type="entry name" value="NAD(P)-bd_dom_sf"/>
</dbReference>
<dbReference type="Proteomes" id="UP000664132">
    <property type="component" value="Unassembled WGS sequence"/>
</dbReference>
<name>A0A8H7T920_9HELO</name>
<comment type="caution">
    <text evidence="4">The sequence shown here is derived from an EMBL/GenBank/DDBJ whole genome shotgun (WGS) entry which is preliminary data.</text>
</comment>
<dbReference type="Gene3D" id="3.40.50.720">
    <property type="entry name" value="NAD(P)-binding Rossmann-like Domain"/>
    <property type="match status" value="1"/>
</dbReference>
<dbReference type="PANTHER" id="PTHR10366">
    <property type="entry name" value="NAD DEPENDENT EPIMERASE/DEHYDRATASE"/>
    <property type="match status" value="1"/>
</dbReference>
<keyword evidence="1" id="KW-0560">Oxidoreductase</keyword>
<dbReference type="InterPro" id="IPR001509">
    <property type="entry name" value="Epimerase_deHydtase"/>
</dbReference>
<dbReference type="SUPFAM" id="SSF51735">
    <property type="entry name" value="NAD(P)-binding Rossmann-fold domains"/>
    <property type="match status" value="1"/>
</dbReference>
<reference evidence="4" key="1">
    <citation type="submission" date="2021-02" db="EMBL/GenBank/DDBJ databases">
        <title>Genome sequence Cadophora malorum strain M34.</title>
        <authorList>
            <person name="Stefanovic E."/>
            <person name="Vu D."/>
            <person name="Scully C."/>
            <person name="Dijksterhuis J."/>
            <person name="Roader J."/>
            <person name="Houbraken J."/>
        </authorList>
    </citation>
    <scope>NUCLEOTIDE SEQUENCE</scope>
    <source>
        <strain evidence="4">M34</strain>
    </source>
</reference>
<dbReference type="EMBL" id="JAFJYH010000261">
    <property type="protein sequence ID" value="KAG4414516.1"/>
    <property type="molecule type" value="Genomic_DNA"/>
</dbReference>
<evidence type="ECO:0000313" key="5">
    <source>
        <dbReference type="Proteomes" id="UP000664132"/>
    </source>
</evidence>
<evidence type="ECO:0000256" key="1">
    <source>
        <dbReference type="ARBA" id="ARBA00023002"/>
    </source>
</evidence>
<dbReference type="AlphaFoldDB" id="A0A8H7T920"/>
<dbReference type="GO" id="GO:0016616">
    <property type="term" value="F:oxidoreductase activity, acting on the CH-OH group of donors, NAD or NADP as acceptor"/>
    <property type="evidence" value="ECO:0007669"/>
    <property type="project" value="TreeGrafter"/>
</dbReference>
<gene>
    <name evidence="4" type="ORF">IFR04_012361</name>
</gene>
<organism evidence="4 5">
    <name type="scientific">Cadophora malorum</name>
    <dbReference type="NCBI Taxonomy" id="108018"/>
    <lineage>
        <taxon>Eukaryota</taxon>
        <taxon>Fungi</taxon>
        <taxon>Dikarya</taxon>
        <taxon>Ascomycota</taxon>
        <taxon>Pezizomycotina</taxon>
        <taxon>Leotiomycetes</taxon>
        <taxon>Helotiales</taxon>
        <taxon>Ploettnerulaceae</taxon>
        <taxon>Cadophora</taxon>
    </lineage>
</organism>
<evidence type="ECO:0000256" key="2">
    <source>
        <dbReference type="ARBA" id="ARBA00023445"/>
    </source>
</evidence>
<comment type="similarity">
    <text evidence="2">Belongs to the NAD(P)-dependent epimerase/dehydratase family. Dihydroflavonol-4-reductase subfamily.</text>
</comment>
<accession>A0A8H7T920</accession>
<protein>
    <recommendedName>
        <fullName evidence="3">NAD-dependent epimerase/dehydratase domain-containing protein</fullName>
    </recommendedName>
</protein>
<keyword evidence="5" id="KW-1185">Reference proteome</keyword>
<feature type="domain" description="NAD-dependent epimerase/dehydratase" evidence="3">
    <location>
        <begin position="4"/>
        <end position="256"/>
    </location>
</feature>
<proteinExistence type="inferred from homology"/>